<sequence length="98" mass="10679">MKASLFICFLLSSALVLPFAFSARELHIVERNGLYNRFPVSPGTGKQYPRSCHREGKYYVCNVPTPPSGGTLAAPAGCRTCPTPIYVRRGSPCPCSIK</sequence>
<dbReference type="InParanoid" id="A0A061EHH3"/>
<evidence type="ECO:0000313" key="3">
    <source>
        <dbReference type="Proteomes" id="UP000026915"/>
    </source>
</evidence>
<organism evidence="2 3">
    <name type="scientific">Theobroma cacao</name>
    <name type="common">Cacao</name>
    <name type="synonym">Cocoa</name>
    <dbReference type="NCBI Taxonomy" id="3641"/>
    <lineage>
        <taxon>Eukaryota</taxon>
        <taxon>Viridiplantae</taxon>
        <taxon>Streptophyta</taxon>
        <taxon>Embryophyta</taxon>
        <taxon>Tracheophyta</taxon>
        <taxon>Spermatophyta</taxon>
        <taxon>Magnoliopsida</taxon>
        <taxon>eudicotyledons</taxon>
        <taxon>Gunneridae</taxon>
        <taxon>Pentapetalae</taxon>
        <taxon>rosids</taxon>
        <taxon>malvids</taxon>
        <taxon>Malvales</taxon>
        <taxon>Malvaceae</taxon>
        <taxon>Byttnerioideae</taxon>
        <taxon>Theobroma</taxon>
    </lineage>
</organism>
<protein>
    <submittedName>
        <fullName evidence="2">Uncharacterized protein</fullName>
    </submittedName>
</protein>
<dbReference type="Gramene" id="EOY04311">
    <property type="protein sequence ID" value="EOY04311"/>
    <property type="gene ID" value="TCM_019590"/>
</dbReference>
<dbReference type="Proteomes" id="UP000026915">
    <property type="component" value="Chromosome 4"/>
</dbReference>
<dbReference type="EMBL" id="CM001882">
    <property type="protein sequence ID" value="EOY04311.1"/>
    <property type="molecule type" value="Genomic_DNA"/>
</dbReference>
<name>A0A061EHH3_THECC</name>
<gene>
    <name evidence="2" type="ORF">TCM_019590</name>
</gene>
<reference evidence="2 3" key="1">
    <citation type="journal article" date="2013" name="Genome Biol.">
        <title>The genome sequence of the most widely cultivated cacao type and its use to identify candidate genes regulating pod color.</title>
        <authorList>
            <person name="Motamayor J.C."/>
            <person name="Mockaitis K."/>
            <person name="Schmutz J."/>
            <person name="Haiminen N."/>
            <person name="Iii D.L."/>
            <person name="Cornejo O."/>
            <person name="Findley S.D."/>
            <person name="Zheng P."/>
            <person name="Utro F."/>
            <person name="Royaert S."/>
            <person name="Saski C."/>
            <person name="Jenkins J."/>
            <person name="Podicheti R."/>
            <person name="Zhao M."/>
            <person name="Scheffler B.E."/>
            <person name="Stack J.C."/>
            <person name="Feltus F.A."/>
            <person name="Mustiga G.M."/>
            <person name="Amores F."/>
            <person name="Phillips W."/>
            <person name="Marelli J.P."/>
            <person name="May G.D."/>
            <person name="Shapiro H."/>
            <person name="Ma J."/>
            <person name="Bustamante C.D."/>
            <person name="Schnell R.J."/>
            <person name="Main D."/>
            <person name="Gilbert D."/>
            <person name="Parida L."/>
            <person name="Kuhn D.N."/>
        </authorList>
    </citation>
    <scope>NUCLEOTIDE SEQUENCE [LARGE SCALE GENOMIC DNA]</scope>
    <source>
        <strain evidence="3">cv. Matina 1-6</strain>
    </source>
</reference>
<feature type="chain" id="PRO_5001597227" evidence="1">
    <location>
        <begin position="23"/>
        <end position="98"/>
    </location>
</feature>
<evidence type="ECO:0000313" key="2">
    <source>
        <dbReference type="EMBL" id="EOY04311.1"/>
    </source>
</evidence>
<dbReference type="AlphaFoldDB" id="A0A061EHH3"/>
<accession>A0A061EHH3</accession>
<keyword evidence="1" id="KW-0732">Signal</keyword>
<keyword evidence="3" id="KW-1185">Reference proteome</keyword>
<feature type="signal peptide" evidence="1">
    <location>
        <begin position="1"/>
        <end position="22"/>
    </location>
</feature>
<evidence type="ECO:0000256" key="1">
    <source>
        <dbReference type="SAM" id="SignalP"/>
    </source>
</evidence>
<proteinExistence type="predicted"/>
<dbReference type="HOGENOM" id="CLU_2337808_0_0_1"/>